<dbReference type="PANTHER" id="PTHR18916:SF85">
    <property type="entry name" value="TUBULIN-FOLDING COFACTOR B"/>
    <property type="match status" value="1"/>
</dbReference>
<dbReference type="InterPro" id="IPR000938">
    <property type="entry name" value="CAP-Gly_domain"/>
</dbReference>
<evidence type="ECO:0000256" key="3">
    <source>
        <dbReference type="SAM" id="Coils"/>
    </source>
</evidence>
<evidence type="ECO:0000256" key="2">
    <source>
        <dbReference type="ARBA" id="ARBA00022490"/>
    </source>
</evidence>
<dbReference type="SMART" id="SM01052">
    <property type="entry name" value="CAP_GLY"/>
    <property type="match status" value="1"/>
</dbReference>
<feature type="domain" description="CAP-Gly" evidence="4">
    <location>
        <begin position="21"/>
        <end position="65"/>
    </location>
</feature>
<proteinExistence type="predicted"/>
<dbReference type="Pfam" id="PF01302">
    <property type="entry name" value="CAP_GLY"/>
    <property type="match status" value="1"/>
</dbReference>
<evidence type="ECO:0000259" key="4">
    <source>
        <dbReference type="PROSITE" id="PS50245"/>
    </source>
</evidence>
<reference evidence="6" key="1">
    <citation type="journal article" date="2013" name="Genome Announc.">
        <title>Genome sequence of the food spoilage yeast Zygosaccharomyces bailii CLIB 213(T).</title>
        <authorList>
            <person name="Galeote V."/>
            <person name="Bigey F."/>
            <person name="Devillers H."/>
            <person name="Neuveglise C."/>
            <person name="Dequin S."/>
        </authorList>
    </citation>
    <scope>NUCLEOTIDE SEQUENCE [LARGE SCALE GENOMIC DNA]</scope>
    <source>
        <strain evidence="6">CLIB 213 / ATCC 58445 / CBS 680 / CCRC 21525 / NBRC 1098 / NCYC 1416 / NRRL Y-2227</strain>
    </source>
</reference>
<comment type="subcellular location">
    <subcellularLocation>
        <location evidence="1">Cytoplasm</location>
    </subcellularLocation>
</comment>
<evidence type="ECO:0000313" key="5">
    <source>
        <dbReference type="EMBL" id="CDF88158.1"/>
    </source>
</evidence>
<dbReference type="InterPro" id="IPR036859">
    <property type="entry name" value="CAP-Gly_dom_sf"/>
</dbReference>
<dbReference type="GO" id="GO:0031122">
    <property type="term" value="P:cytoplasmic microtubule organization"/>
    <property type="evidence" value="ECO:0007669"/>
    <property type="project" value="TreeGrafter"/>
</dbReference>
<feature type="coiled-coil region" evidence="3">
    <location>
        <begin position="476"/>
        <end position="534"/>
    </location>
</feature>
<accession>A0A8J2T3G6</accession>
<keyword evidence="3" id="KW-0175">Coiled coil</keyword>
<dbReference type="PANTHER" id="PTHR18916">
    <property type="entry name" value="DYNACTIN 1-RELATED MICROTUBULE-BINDING"/>
    <property type="match status" value="1"/>
</dbReference>
<dbReference type="EMBL" id="HG316455">
    <property type="protein sequence ID" value="CDF88158.1"/>
    <property type="molecule type" value="Genomic_DNA"/>
</dbReference>
<evidence type="ECO:0000256" key="1">
    <source>
        <dbReference type="ARBA" id="ARBA00004496"/>
    </source>
</evidence>
<sequence>MININDKVLVNGHYGLVKFVGNTEFADGIWYGIELDDCLGRNDGSVNGKQYFEMKKKGQYGIFCRLSSLELVDEKVIQGDSIEVSGVLEEKARLLHENDQLRQQIETIKLEGPYDIIEFLTIQNTDLSKRVEYLEKEITEMKHREETHVKLQAVYVEMERELREELEEMELSYHNRLKGLEDKNDELVNSLANKGNSEAELVDLKSKVKLMEQDVYESKFLKGLHDLHTKEETRKPQFEFQYLSERILDDHIRNSFLQKHKCRFLLLALGEISKMVEGKALDEVFQGTAGDIFAWISLFLGGSIPNDRIKLDPILDFLDAYSEIDQSCLLALNCFKPVFGSIVPALFAYQLERGSAELNLKAVSSVYSRCLSIQKRAQELIEMSDNSNLQLNAHGWSTQKLFLILFDDILGEFESVPNVPRILDVIEDISSELEGVELQQCEKNLAQIPPEEIHGTIHETTLYSLPSETAHLESSLHNKESQINELTVKVKILQQRITTLETQENSLDVLNFELDASEKKYHNLLRDNSNLEKIVGDLKGKLLSEKLKSYQLCPNENYNHLASELITADKLDLVSQIRDLRQAVARNVKKESNVVENMNWLKKAVPLKSNDYFDVSFSNKIHSLATDVFEFINNSTSYSLKEKCFRKSYLTNAIFKKNAIESLIRNVIEEIPIDQNRVPDAYSL</sequence>
<dbReference type="SUPFAM" id="SSF74924">
    <property type="entry name" value="Cap-Gly domain"/>
    <property type="match status" value="1"/>
</dbReference>
<gene>
    <name evidence="5" type="ORF">BN860_03642g</name>
</gene>
<dbReference type="AlphaFoldDB" id="A0A8J2T3G6"/>
<feature type="coiled-coil region" evidence="3">
    <location>
        <begin position="84"/>
        <end position="214"/>
    </location>
</feature>
<evidence type="ECO:0000313" key="6">
    <source>
        <dbReference type="Proteomes" id="UP000019375"/>
    </source>
</evidence>
<dbReference type="PROSITE" id="PS50245">
    <property type="entry name" value="CAP_GLY_2"/>
    <property type="match status" value="1"/>
</dbReference>
<keyword evidence="2" id="KW-0963">Cytoplasm</keyword>
<name>A0A8J2T3G6_ZYGB2</name>
<dbReference type="GO" id="GO:0005737">
    <property type="term" value="C:cytoplasm"/>
    <property type="evidence" value="ECO:0007669"/>
    <property type="project" value="UniProtKB-SubCell"/>
</dbReference>
<dbReference type="GO" id="GO:0051010">
    <property type="term" value="F:microtubule plus-end binding"/>
    <property type="evidence" value="ECO:0007669"/>
    <property type="project" value="TreeGrafter"/>
</dbReference>
<dbReference type="GO" id="GO:0035371">
    <property type="term" value="C:microtubule plus-end"/>
    <property type="evidence" value="ECO:0007669"/>
    <property type="project" value="TreeGrafter"/>
</dbReference>
<dbReference type="Gene3D" id="2.30.30.190">
    <property type="entry name" value="CAP Gly-rich-like domain"/>
    <property type="match status" value="1"/>
</dbReference>
<dbReference type="OrthoDB" id="2130750at2759"/>
<dbReference type="GO" id="GO:0005634">
    <property type="term" value="C:nucleus"/>
    <property type="evidence" value="ECO:0007669"/>
    <property type="project" value="TreeGrafter"/>
</dbReference>
<organism evidence="5 6">
    <name type="scientific">Zygosaccharomyces bailii (strain CLIB 213 / ATCC 58445 / CBS 680 / BCRC 21525 / NBRC 1098 / NCYC 1416 / NRRL Y-2227)</name>
    <dbReference type="NCBI Taxonomy" id="1333698"/>
    <lineage>
        <taxon>Eukaryota</taxon>
        <taxon>Fungi</taxon>
        <taxon>Dikarya</taxon>
        <taxon>Ascomycota</taxon>
        <taxon>Saccharomycotina</taxon>
        <taxon>Saccharomycetes</taxon>
        <taxon>Saccharomycetales</taxon>
        <taxon>Saccharomycetaceae</taxon>
        <taxon>Zygosaccharomyces</taxon>
    </lineage>
</organism>
<keyword evidence="6" id="KW-1185">Reference proteome</keyword>
<dbReference type="Proteomes" id="UP000019375">
    <property type="component" value="Unassembled WGS sequence"/>
</dbReference>
<protein>
    <submittedName>
        <fullName evidence="5">BN860_03642g1_1</fullName>
    </submittedName>
</protein>